<sequence length="193" mass="22270">MHQNLSENILIFCLGKSVILIQTNNTGNKDAYKYPDNILDYHTSLSRYGFKIDNSVTFLIKACNNAFVSLCRSKQMSSKENYYEIAFGSDHNFKLRIRRFHQQVESYKLMHAGVLDCYEYKAFWISWINGSISIGKGVDRCQNEVLSWHDPNSFSIKSIGVMTGYGSTGEWLVLSYTGKIYLFITQLITVYLY</sequence>
<name>A0A8S3QP29_MYTED</name>
<evidence type="ECO:0000313" key="2">
    <source>
        <dbReference type="EMBL" id="CAG2197389.1"/>
    </source>
</evidence>
<proteinExistence type="predicted"/>
<dbReference type="Proteomes" id="UP000683360">
    <property type="component" value="Unassembled WGS sequence"/>
</dbReference>
<dbReference type="Pfam" id="PF12248">
    <property type="entry name" value="Methyltransf_FA"/>
    <property type="match status" value="1"/>
</dbReference>
<keyword evidence="3" id="KW-1185">Reference proteome</keyword>
<organism evidence="2 3">
    <name type="scientific">Mytilus edulis</name>
    <name type="common">Blue mussel</name>
    <dbReference type="NCBI Taxonomy" id="6550"/>
    <lineage>
        <taxon>Eukaryota</taxon>
        <taxon>Metazoa</taxon>
        <taxon>Spiralia</taxon>
        <taxon>Lophotrochozoa</taxon>
        <taxon>Mollusca</taxon>
        <taxon>Bivalvia</taxon>
        <taxon>Autobranchia</taxon>
        <taxon>Pteriomorphia</taxon>
        <taxon>Mytilida</taxon>
        <taxon>Mytiloidea</taxon>
        <taxon>Mytilidae</taxon>
        <taxon>Mytilinae</taxon>
        <taxon>Mytilus</taxon>
    </lineage>
</organism>
<evidence type="ECO:0000313" key="3">
    <source>
        <dbReference type="Proteomes" id="UP000683360"/>
    </source>
</evidence>
<protein>
    <recommendedName>
        <fullName evidence="1">Farnesoic acid O-methyl transferase domain-containing protein</fullName>
    </recommendedName>
</protein>
<accession>A0A8S3QP29</accession>
<gene>
    <name evidence="2" type="ORF">MEDL_12203</name>
</gene>
<dbReference type="PANTHER" id="PTHR36695">
    <property type="entry name" value="AGAP008648-PA"/>
    <property type="match status" value="1"/>
</dbReference>
<feature type="domain" description="Farnesoic acid O-methyl transferase" evidence="1">
    <location>
        <begin position="54"/>
        <end position="173"/>
    </location>
</feature>
<dbReference type="PANTHER" id="PTHR36695:SF12">
    <property type="entry name" value="AGAP008648-PA"/>
    <property type="match status" value="1"/>
</dbReference>
<dbReference type="OrthoDB" id="2142040at2759"/>
<evidence type="ECO:0000259" key="1">
    <source>
        <dbReference type="Pfam" id="PF12248"/>
    </source>
</evidence>
<reference evidence="2" key="1">
    <citation type="submission" date="2021-03" db="EMBL/GenBank/DDBJ databases">
        <authorList>
            <person name="Bekaert M."/>
        </authorList>
    </citation>
    <scope>NUCLEOTIDE SEQUENCE</scope>
</reference>
<dbReference type="AlphaFoldDB" id="A0A8S3QP29"/>
<dbReference type="EMBL" id="CAJPWZ010000646">
    <property type="protein sequence ID" value="CAG2197389.1"/>
    <property type="molecule type" value="Genomic_DNA"/>
</dbReference>
<dbReference type="InterPro" id="IPR022041">
    <property type="entry name" value="Methyltransf_FA"/>
</dbReference>
<comment type="caution">
    <text evidence="2">The sequence shown here is derived from an EMBL/GenBank/DDBJ whole genome shotgun (WGS) entry which is preliminary data.</text>
</comment>